<dbReference type="SUPFAM" id="SSF56672">
    <property type="entry name" value="DNA/RNA polymerases"/>
    <property type="match status" value="1"/>
</dbReference>
<dbReference type="GO" id="GO:0004519">
    <property type="term" value="F:endonuclease activity"/>
    <property type="evidence" value="ECO:0007669"/>
    <property type="project" value="UniProtKB-KW"/>
</dbReference>
<dbReference type="InterPro" id="IPR043502">
    <property type="entry name" value="DNA/RNA_pol_sf"/>
</dbReference>
<dbReference type="EMBL" id="BSYR01000007">
    <property type="protein sequence ID" value="GMI69947.1"/>
    <property type="molecule type" value="Genomic_DNA"/>
</dbReference>
<name>A0A9W7LME2_HIBTR</name>
<keyword evidence="4" id="KW-0255">Endonuclease</keyword>
<sequence length="453" mass="51782">MNWKVPKSVHEVRSFLGLAGYYRRFVDGFSKIAAPLTKLLQKDVKYEWTEARQQVFEKLKAALTQAPILIQPESGKEFVVYSDASYVGLGCVLMQEGKVVAYASRQLKVHERNYPTHDIELAAVVFALKIWRHYLYGEKCTVYTDHKSLRYLMSQKELNLRQRRWLELLKDYDLTIEYHPGKANVVADALSRKVAVELRAMFASLSISQDGGLVAELQVKPSLVQLIKDKQLLDDSLVSHVQDIAEGRPSDFCFNDDGVLCFGSRIVVPADAELRRAILTEGHSSPFAMHPGSTKMYRDLRDEYYWVGLKKDVAEFVSKCLVCQRVKAEHQVPSGLLQPLKIPEWKWERVTMDFVSGLPLSPSKKNSVWVIVDRLTKCAHFLPVHTTFSLDKLAELYIAEIVRLHGVPKSIVSDRDPRFTSRFWQCLHQALGTRLHFSTSYHPQSDGQSERVI</sequence>
<dbReference type="Gene3D" id="3.30.70.270">
    <property type="match status" value="1"/>
</dbReference>
<evidence type="ECO:0000256" key="3">
    <source>
        <dbReference type="ARBA" id="ARBA00022722"/>
    </source>
</evidence>
<proteinExistence type="predicted"/>
<dbReference type="Gene3D" id="3.10.20.370">
    <property type="match status" value="1"/>
</dbReference>
<keyword evidence="6" id="KW-0695">RNA-directed DNA polymerase</keyword>
<reference evidence="8" key="1">
    <citation type="submission" date="2023-05" db="EMBL/GenBank/DDBJ databases">
        <title>Genome and transcriptome analyses reveal genes involved in the formation of fine ridges on petal epidermal cells in Hibiscus trionum.</title>
        <authorList>
            <person name="Koshimizu S."/>
            <person name="Masuda S."/>
            <person name="Ishii T."/>
            <person name="Shirasu K."/>
            <person name="Hoshino A."/>
            <person name="Arita M."/>
        </authorList>
    </citation>
    <scope>NUCLEOTIDE SEQUENCE</scope>
    <source>
        <strain evidence="8">Hamamatsu line</strain>
    </source>
</reference>
<dbReference type="FunFam" id="3.10.20.370:FF:000001">
    <property type="entry name" value="Retrovirus-related Pol polyprotein from transposon 17.6-like protein"/>
    <property type="match status" value="1"/>
</dbReference>
<evidence type="ECO:0000256" key="4">
    <source>
        <dbReference type="ARBA" id="ARBA00022759"/>
    </source>
</evidence>
<gene>
    <name evidence="8" type="ORF">HRI_000664000</name>
</gene>
<keyword evidence="9" id="KW-1185">Reference proteome</keyword>
<dbReference type="CDD" id="cd09274">
    <property type="entry name" value="RNase_HI_RT_Ty3"/>
    <property type="match status" value="1"/>
</dbReference>
<keyword evidence="1" id="KW-0808">Transferase</keyword>
<organism evidence="8 9">
    <name type="scientific">Hibiscus trionum</name>
    <name type="common">Flower of an hour</name>
    <dbReference type="NCBI Taxonomy" id="183268"/>
    <lineage>
        <taxon>Eukaryota</taxon>
        <taxon>Viridiplantae</taxon>
        <taxon>Streptophyta</taxon>
        <taxon>Embryophyta</taxon>
        <taxon>Tracheophyta</taxon>
        <taxon>Spermatophyta</taxon>
        <taxon>Magnoliopsida</taxon>
        <taxon>eudicotyledons</taxon>
        <taxon>Gunneridae</taxon>
        <taxon>Pentapetalae</taxon>
        <taxon>rosids</taxon>
        <taxon>malvids</taxon>
        <taxon>Malvales</taxon>
        <taxon>Malvaceae</taxon>
        <taxon>Malvoideae</taxon>
        <taxon>Hibiscus</taxon>
    </lineage>
</organism>
<dbReference type="GO" id="GO:0003964">
    <property type="term" value="F:RNA-directed DNA polymerase activity"/>
    <property type="evidence" value="ECO:0007669"/>
    <property type="project" value="UniProtKB-KW"/>
</dbReference>
<dbReference type="InterPro" id="IPR041373">
    <property type="entry name" value="RT_RNaseH"/>
</dbReference>
<dbReference type="InterPro" id="IPR001584">
    <property type="entry name" value="Integrase_cat-core"/>
</dbReference>
<evidence type="ECO:0000313" key="9">
    <source>
        <dbReference type="Proteomes" id="UP001165190"/>
    </source>
</evidence>
<dbReference type="PANTHER" id="PTHR37984">
    <property type="entry name" value="PROTEIN CBG26694"/>
    <property type="match status" value="1"/>
</dbReference>
<dbReference type="GO" id="GO:0015074">
    <property type="term" value="P:DNA integration"/>
    <property type="evidence" value="ECO:0007669"/>
    <property type="project" value="InterPro"/>
</dbReference>
<dbReference type="Proteomes" id="UP001165190">
    <property type="component" value="Unassembled WGS sequence"/>
</dbReference>
<dbReference type="Gene3D" id="1.10.340.70">
    <property type="match status" value="1"/>
</dbReference>
<comment type="caution">
    <text evidence="8">The sequence shown here is derived from an EMBL/GenBank/DDBJ whole genome shotgun (WGS) entry which is preliminary data.</text>
</comment>
<keyword evidence="5" id="KW-0378">Hydrolase</keyword>
<evidence type="ECO:0000259" key="7">
    <source>
        <dbReference type="PROSITE" id="PS50994"/>
    </source>
</evidence>
<dbReference type="Pfam" id="PF17917">
    <property type="entry name" value="RT_RNaseH"/>
    <property type="match status" value="1"/>
</dbReference>
<protein>
    <recommendedName>
        <fullName evidence="7">Integrase catalytic domain-containing protein</fullName>
    </recommendedName>
</protein>
<dbReference type="AlphaFoldDB" id="A0A9W7LME2"/>
<dbReference type="OrthoDB" id="3227343at2759"/>
<dbReference type="InterPro" id="IPR012337">
    <property type="entry name" value="RNaseH-like_sf"/>
</dbReference>
<evidence type="ECO:0000256" key="2">
    <source>
        <dbReference type="ARBA" id="ARBA00022695"/>
    </source>
</evidence>
<keyword evidence="2" id="KW-0548">Nucleotidyltransferase</keyword>
<dbReference type="Pfam" id="PF17921">
    <property type="entry name" value="Integrase_H2C2"/>
    <property type="match status" value="1"/>
</dbReference>
<dbReference type="PROSITE" id="PS50994">
    <property type="entry name" value="INTEGRASE"/>
    <property type="match status" value="1"/>
</dbReference>
<dbReference type="InterPro" id="IPR041588">
    <property type="entry name" value="Integrase_H2C2"/>
</dbReference>
<dbReference type="FunFam" id="3.30.70.270:FF:000020">
    <property type="entry name" value="Transposon Tf2-6 polyprotein-like Protein"/>
    <property type="match status" value="1"/>
</dbReference>
<evidence type="ECO:0000256" key="5">
    <source>
        <dbReference type="ARBA" id="ARBA00022801"/>
    </source>
</evidence>
<evidence type="ECO:0000256" key="6">
    <source>
        <dbReference type="ARBA" id="ARBA00022918"/>
    </source>
</evidence>
<accession>A0A9W7LME2</accession>
<evidence type="ECO:0000313" key="8">
    <source>
        <dbReference type="EMBL" id="GMI69947.1"/>
    </source>
</evidence>
<dbReference type="InterPro" id="IPR036397">
    <property type="entry name" value="RNaseH_sf"/>
</dbReference>
<dbReference type="Gene3D" id="3.30.420.10">
    <property type="entry name" value="Ribonuclease H-like superfamily/Ribonuclease H"/>
    <property type="match status" value="1"/>
</dbReference>
<feature type="domain" description="Integrase catalytic" evidence="7">
    <location>
        <begin position="339"/>
        <end position="453"/>
    </location>
</feature>
<dbReference type="GO" id="GO:0003676">
    <property type="term" value="F:nucleic acid binding"/>
    <property type="evidence" value="ECO:0007669"/>
    <property type="project" value="InterPro"/>
</dbReference>
<dbReference type="InterPro" id="IPR043128">
    <property type="entry name" value="Rev_trsase/Diguanyl_cyclase"/>
</dbReference>
<keyword evidence="3" id="KW-0540">Nuclease</keyword>
<dbReference type="FunFam" id="1.10.340.70:FF:000001">
    <property type="entry name" value="Retrovirus-related Pol polyprotein from transposon gypsy-like Protein"/>
    <property type="match status" value="1"/>
</dbReference>
<dbReference type="PANTHER" id="PTHR37984:SF5">
    <property type="entry name" value="PROTEIN NYNRIN-LIKE"/>
    <property type="match status" value="1"/>
</dbReference>
<dbReference type="SUPFAM" id="SSF53098">
    <property type="entry name" value="Ribonuclease H-like"/>
    <property type="match status" value="1"/>
</dbReference>
<dbReference type="GO" id="GO:0016787">
    <property type="term" value="F:hydrolase activity"/>
    <property type="evidence" value="ECO:0007669"/>
    <property type="project" value="UniProtKB-KW"/>
</dbReference>
<evidence type="ECO:0000256" key="1">
    <source>
        <dbReference type="ARBA" id="ARBA00022679"/>
    </source>
</evidence>
<dbReference type="InterPro" id="IPR050951">
    <property type="entry name" value="Retrovirus_Pol_polyprotein"/>
</dbReference>